<accession>A0A0P0WE75</accession>
<dbReference type="EMBL" id="AP014960">
    <property type="protein sequence ID" value="BAS90780.1"/>
    <property type="molecule type" value="Genomic_DNA"/>
</dbReference>
<dbReference type="PANTHER" id="PTHR33103:SF86">
    <property type="entry name" value="OS04G0594500 PROTEIN"/>
    <property type="match status" value="1"/>
</dbReference>
<dbReference type="STRING" id="39947.A0A0P0WE75"/>
<gene>
    <name evidence="1" type="ordered locus">Os04g0594500</name>
    <name evidence="1" type="ORF">OSNPB_040594500</name>
</gene>
<reference evidence="1 2" key="2">
    <citation type="journal article" date="2013" name="Plant Cell Physiol.">
        <title>Rice Annotation Project Database (RAP-DB): an integrative and interactive database for rice genomics.</title>
        <authorList>
            <person name="Sakai H."/>
            <person name="Lee S.S."/>
            <person name="Tanaka T."/>
            <person name="Numa H."/>
            <person name="Kim J."/>
            <person name="Kawahara Y."/>
            <person name="Wakimoto H."/>
            <person name="Yang C.C."/>
            <person name="Iwamoto M."/>
            <person name="Abe T."/>
            <person name="Yamada Y."/>
            <person name="Muto A."/>
            <person name="Inokuchi H."/>
            <person name="Ikemura T."/>
            <person name="Matsumoto T."/>
            <person name="Sasaki T."/>
            <person name="Itoh T."/>
        </authorList>
    </citation>
    <scope>NUCLEOTIDE SEQUENCE [LARGE SCALE GENOMIC DNA]</scope>
    <source>
        <strain evidence="2">cv. Nipponbare</strain>
    </source>
</reference>
<dbReference type="PaxDb" id="39947-A0A0P0WE75"/>
<keyword evidence="2" id="KW-1185">Reference proteome</keyword>
<dbReference type="OMA" id="AGERPMN"/>
<reference evidence="1 2" key="3">
    <citation type="journal article" date="2013" name="Rice">
        <title>Improvement of the Oryza sativa Nipponbare reference genome using next generation sequence and optical map data.</title>
        <authorList>
            <person name="Kawahara Y."/>
            <person name="de la Bastide M."/>
            <person name="Hamilton J.P."/>
            <person name="Kanamori H."/>
            <person name="McCombie W.R."/>
            <person name="Ouyang S."/>
            <person name="Schwartz D.C."/>
            <person name="Tanaka T."/>
            <person name="Wu J."/>
            <person name="Zhou S."/>
            <person name="Childs K.L."/>
            <person name="Davidson R.M."/>
            <person name="Lin H."/>
            <person name="Quesada-Ocampo L."/>
            <person name="Vaillancourt B."/>
            <person name="Sakai H."/>
            <person name="Lee S.S."/>
            <person name="Kim J."/>
            <person name="Numa H."/>
            <person name="Itoh T."/>
            <person name="Buell C.R."/>
            <person name="Matsumoto T."/>
        </authorList>
    </citation>
    <scope>NUCLEOTIDE SEQUENCE [LARGE SCALE GENOMIC DNA]</scope>
    <source>
        <strain evidence="2">cv. Nipponbare</strain>
    </source>
</reference>
<name>A0A0P0WE75_ORYSJ</name>
<dbReference type="FunCoup" id="A0A0P0WE75">
    <property type="interactions" value="49"/>
</dbReference>
<sequence>MAETKIEGPTIAVKLFVDKERSRVLFAESDKDFVDVLFGFLTLPLGTVVRLLGRQSQVGCLDELYKSVEDLSADYFHTKACKAMLMKPHNTAAEQCCLLKVKVDDTDQSAVYVCRDANCSANGDCGVTSVAGSVCKCGKVMEYIGEWPQDGGSTAAAGSDGGVFVKGCYKFIVTDDLHVAPASTSLMMSIFDKYGVRDPANLEQKILQLNAEKITCLLKRSLTSKQTLTGYYFDVPNPNDEANLYVLPESLYSEQDAEVDHKLNNMKIKVLQRKNNTSLLYAEVGEDFVDLLFGLLSIPLGSILKTYGKWSSNGCVDNIYMSIDGSAKGCMNPERQMLLVSPNVASFFGCSATNMLIQLGEAAPKQRNISGCFKCFKIAGFWPL</sequence>
<dbReference type="Proteomes" id="UP000059680">
    <property type="component" value="Chromosome 4"/>
</dbReference>
<reference evidence="2" key="1">
    <citation type="journal article" date="2005" name="Nature">
        <title>The map-based sequence of the rice genome.</title>
        <authorList>
            <consortium name="International rice genome sequencing project (IRGSP)"/>
            <person name="Matsumoto T."/>
            <person name="Wu J."/>
            <person name="Kanamori H."/>
            <person name="Katayose Y."/>
            <person name="Fujisawa M."/>
            <person name="Namiki N."/>
            <person name="Mizuno H."/>
            <person name="Yamamoto K."/>
            <person name="Antonio B.A."/>
            <person name="Baba T."/>
            <person name="Sakata K."/>
            <person name="Nagamura Y."/>
            <person name="Aoki H."/>
            <person name="Arikawa K."/>
            <person name="Arita K."/>
            <person name="Bito T."/>
            <person name="Chiden Y."/>
            <person name="Fujitsuka N."/>
            <person name="Fukunaka R."/>
            <person name="Hamada M."/>
            <person name="Harada C."/>
            <person name="Hayashi A."/>
            <person name="Hijishita S."/>
            <person name="Honda M."/>
            <person name="Hosokawa S."/>
            <person name="Ichikawa Y."/>
            <person name="Idonuma A."/>
            <person name="Iijima M."/>
            <person name="Ikeda M."/>
            <person name="Ikeno M."/>
            <person name="Ito K."/>
            <person name="Ito S."/>
            <person name="Ito T."/>
            <person name="Ito Y."/>
            <person name="Ito Y."/>
            <person name="Iwabuchi A."/>
            <person name="Kamiya K."/>
            <person name="Karasawa W."/>
            <person name="Kurita K."/>
            <person name="Katagiri S."/>
            <person name="Kikuta A."/>
            <person name="Kobayashi H."/>
            <person name="Kobayashi N."/>
            <person name="Machita K."/>
            <person name="Maehara T."/>
            <person name="Masukawa M."/>
            <person name="Mizubayashi T."/>
            <person name="Mukai Y."/>
            <person name="Nagasaki H."/>
            <person name="Nagata Y."/>
            <person name="Naito S."/>
            <person name="Nakashima M."/>
            <person name="Nakama Y."/>
            <person name="Nakamichi Y."/>
            <person name="Nakamura M."/>
            <person name="Meguro A."/>
            <person name="Negishi M."/>
            <person name="Ohta I."/>
            <person name="Ohta T."/>
            <person name="Okamoto M."/>
            <person name="Ono N."/>
            <person name="Saji S."/>
            <person name="Sakaguchi M."/>
            <person name="Sakai K."/>
            <person name="Shibata M."/>
            <person name="Shimokawa T."/>
            <person name="Song J."/>
            <person name="Takazaki Y."/>
            <person name="Terasawa K."/>
            <person name="Tsugane M."/>
            <person name="Tsuji K."/>
            <person name="Ueda S."/>
            <person name="Waki K."/>
            <person name="Yamagata H."/>
            <person name="Yamamoto M."/>
            <person name="Yamamoto S."/>
            <person name="Yamane H."/>
            <person name="Yoshiki S."/>
            <person name="Yoshihara R."/>
            <person name="Yukawa K."/>
            <person name="Zhong H."/>
            <person name="Yano M."/>
            <person name="Yuan Q."/>
            <person name="Ouyang S."/>
            <person name="Liu J."/>
            <person name="Jones K.M."/>
            <person name="Gansberger K."/>
            <person name="Moffat K."/>
            <person name="Hill J."/>
            <person name="Bera J."/>
            <person name="Fadrosh D."/>
            <person name="Jin S."/>
            <person name="Johri S."/>
            <person name="Kim M."/>
            <person name="Overton L."/>
            <person name="Reardon M."/>
            <person name="Tsitrin T."/>
            <person name="Vuong H."/>
            <person name="Weaver B."/>
            <person name="Ciecko A."/>
            <person name="Tallon L."/>
            <person name="Jackson J."/>
            <person name="Pai G."/>
            <person name="Aken S.V."/>
            <person name="Utterback T."/>
            <person name="Reidmuller S."/>
            <person name="Feldblyum T."/>
            <person name="Hsiao J."/>
            <person name="Zismann V."/>
            <person name="Iobst S."/>
            <person name="de Vazeille A.R."/>
            <person name="Buell C.R."/>
            <person name="Ying K."/>
            <person name="Li Y."/>
            <person name="Lu T."/>
            <person name="Huang Y."/>
            <person name="Zhao Q."/>
            <person name="Feng Q."/>
            <person name="Zhang L."/>
            <person name="Zhu J."/>
            <person name="Weng Q."/>
            <person name="Mu J."/>
            <person name="Lu Y."/>
            <person name="Fan D."/>
            <person name="Liu Y."/>
            <person name="Guan J."/>
            <person name="Zhang Y."/>
            <person name="Yu S."/>
            <person name="Liu X."/>
            <person name="Zhang Y."/>
            <person name="Hong G."/>
            <person name="Han B."/>
            <person name="Choisne N."/>
            <person name="Demange N."/>
            <person name="Orjeda G."/>
            <person name="Samain S."/>
            <person name="Cattolico L."/>
            <person name="Pelletier E."/>
            <person name="Couloux A."/>
            <person name="Segurens B."/>
            <person name="Wincker P."/>
            <person name="D'Hont A."/>
            <person name="Scarpelli C."/>
            <person name="Weissenbach J."/>
            <person name="Salanoubat M."/>
            <person name="Quetier F."/>
            <person name="Yu Y."/>
            <person name="Kim H.R."/>
            <person name="Rambo T."/>
            <person name="Currie J."/>
            <person name="Collura K."/>
            <person name="Luo M."/>
            <person name="Yang T."/>
            <person name="Ammiraju J.S.S."/>
            <person name="Engler F."/>
            <person name="Soderlund C."/>
            <person name="Wing R.A."/>
            <person name="Palmer L.E."/>
            <person name="de la Bastide M."/>
            <person name="Spiegel L."/>
            <person name="Nascimento L."/>
            <person name="Zutavern T."/>
            <person name="O'Shaughnessy A."/>
            <person name="Dike S."/>
            <person name="Dedhia N."/>
            <person name="Preston R."/>
            <person name="Balija V."/>
            <person name="McCombie W.R."/>
            <person name="Chow T."/>
            <person name="Chen H."/>
            <person name="Chung M."/>
            <person name="Chen C."/>
            <person name="Shaw J."/>
            <person name="Wu H."/>
            <person name="Hsiao K."/>
            <person name="Chao Y."/>
            <person name="Chu M."/>
            <person name="Cheng C."/>
            <person name="Hour A."/>
            <person name="Lee P."/>
            <person name="Lin S."/>
            <person name="Lin Y."/>
            <person name="Liou J."/>
            <person name="Liu S."/>
            <person name="Hsing Y."/>
            <person name="Raghuvanshi S."/>
            <person name="Mohanty A."/>
            <person name="Bharti A.K."/>
            <person name="Gaur A."/>
            <person name="Gupta V."/>
            <person name="Kumar D."/>
            <person name="Ravi V."/>
            <person name="Vij S."/>
            <person name="Kapur A."/>
            <person name="Khurana P."/>
            <person name="Khurana P."/>
            <person name="Khurana J.P."/>
            <person name="Tyagi A.K."/>
            <person name="Gaikwad K."/>
            <person name="Singh A."/>
            <person name="Dalal V."/>
            <person name="Srivastava S."/>
            <person name="Dixit A."/>
            <person name="Pal A.K."/>
            <person name="Ghazi I.A."/>
            <person name="Yadav M."/>
            <person name="Pandit A."/>
            <person name="Bhargava A."/>
            <person name="Sureshbabu K."/>
            <person name="Batra K."/>
            <person name="Sharma T.R."/>
            <person name="Mohapatra T."/>
            <person name="Singh N.K."/>
            <person name="Messing J."/>
            <person name="Nelson A.B."/>
            <person name="Fuks G."/>
            <person name="Kavchok S."/>
            <person name="Keizer G."/>
            <person name="Linton E."/>
            <person name="Llaca V."/>
            <person name="Song R."/>
            <person name="Tanyolac B."/>
            <person name="Young S."/>
            <person name="Ho-Il K."/>
            <person name="Hahn J.H."/>
            <person name="Sangsakoo G."/>
            <person name="Vanavichit A."/>
            <person name="de Mattos Luiz.A.T."/>
            <person name="Zimmer P.D."/>
            <person name="Malone G."/>
            <person name="Dellagostin O."/>
            <person name="de Oliveira A.C."/>
            <person name="Bevan M."/>
            <person name="Bancroft I."/>
            <person name="Minx P."/>
            <person name="Cordum H."/>
            <person name="Wilson R."/>
            <person name="Cheng Z."/>
            <person name="Jin W."/>
            <person name="Jiang J."/>
            <person name="Leong S.A."/>
            <person name="Iwama H."/>
            <person name="Gojobori T."/>
            <person name="Itoh T."/>
            <person name="Niimura Y."/>
            <person name="Fujii Y."/>
            <person name="Habara T."/>
            <person name="Sakai H."/>
            <person name="Sato Y."/>
            <person name="Wilson G."/>
            <person name="Kumar K."/>
            <person name="McCouch S."/>
            <person name="Juretic N."/>
            <person name="Hoen D."/>
            <person name="Wright S."/>
            <person name="Bruskiewich R."/>
            <person name="Bureau T."/>
            <person name="Miyao A."/>
            <person name="Hirochika H."/>
            <person name="Nishikawa T."/>
            <person name="Kadowaki K."/>
            <person name="Sugiura M."/>
            <person name="Burr B."/>
            <person name="Sasaki T."/>
        </authorList>
    </citation>
    <scope>NUCLEOTIDE SEQUENCE [LARGE SCALE GENOMIC DNA]</scope>
    <source>
        <strain evidence="2">cv. Nipponbare</strain>
    </source>
</reference>
<dbReference type="Pfam" id="PF05056">
    <property type="entry name" value="DUF674"/>
    <property type="match status" value="1"/>
</dbReference>
<proteinExistence type="predicted"/>
<dbReference type="eggNOG" id="ENOG502RI50">
    <property type="taxonomic scope" value="Eukaryota"/>
</dbReference>
<dbReference type="InParanoid" id="A0A0P0WE75"/>
<organism evidence="1 2">
    <name type="scientific">Oryza sativa subsp. japonica</name>
    <name type="common">Rice</name>
    <dbReference type="NCBI Taxonomy" id="39947"/>
    <lineage>
        <taxon>Eukaryota</taxon>
        <taxon>Viridiplantae</taxon>
        <taxon>Streptophyta</taxon>
        <taxon>Embryophyta</taxon>
        <taxon>Tracheophyta</taxon>
        <taxon>Spermatophyta</taxon>
        <taxon>Magnoliopsida</taxon>
        <taxon>Liliopsida</taxon>
        <taxon>Poales</taxon>
        <taxon>Poaceae</taxon>
        <taxon>BOP clade</taxon>
        <taxon>Oryzoideae</taxon>
        <taxon>Oryzeae</taxon>
        <taxon>Oryzinae</taxon>
        <taxon>Oryza</taxon>
        <taxon>Oryza sativa</taxon>
    </lineage>
</organism>
<dbReference type="AlphaFoldDB" id="A0A0P0WE75"/>
<dbReference type="Gramene" id="Os04t0594500-01">
    <property type="protein sequence ID" value="Os04t0594500-01"/>
    <property type="gene ID" value="Os04g0594500"/>
</dbReference>
<evidence type="ECO:0000313" key="1">
    <source>
        <dbReference type="EMBL" id="BAS90780.1"/>
    </source>
</evidence>
<dbReference type="InterPro" id="IPR007750">
    <property type="entry name" value="DUF674"/>
</dbReference>
<dbReference type="PANTHER" id="PTHR33103">
    <property type="entry name" value="OS01G0153900 PROTEIN"/>
    <property type="match status" value="1"/>
</dbReference>
<protein>
    <submittedName>
        <fullName evidence="1">Os04g0594500 protein</fullName>
    </submittedName>
</protein>
<evidence type="ECO:0000313" key="2">
    <source>
        <dbReference type="Proteomes" id="UP000059680"/>
    </source>
</evidence>